<evidence type="ECO:0000313" key="1">
    <source>
        <dbReference type="EMBL" id="VDP16819.1"/>
    </source>
</evidence>
<sequence length="205" mass="23112">MFQDYSLGGAYNMIHFMSRSVPAAASDFHNPEKFIEEKLQGPNGDMTVSTYKLLHPQNFLRAEVRESKTPNGVHLPAAPGKRVLHIPTMTSERRAYVLSRFRANMRSFRQDRSGISIVRHTNAPVMVAGILILSDTLLQEVAAEKLSNTVLECFEPTQGIEDILAVIDRCTYDEMDIRHCVLAWGHDLIVYHRQNPIYATGRATA</sequence>
<dbReference type="OrthoDB" id="5864099at2759"/>
<reference evidence="1 2" key="1">
    <citation type="submission" date="2018-11" db="EMBL/GenBank/DDBJ databases">
        <authorList>
            <consortium name="Pathogen Informatics"/>
        </authorList>
    </citation>
    <scope>NUCLEOTIDE SEQUENCE [LARGE SCALE GENOMIC DNA]</scope>
</reference>
<reference evidence="3" key="2">
    <citation type="submission" date="2019-09" db="UniProtKB">
        <authorList>
            <consortium name="WormBaseParasite"/>
        </authorList>
    </citation>
    <scope>IDENTIFICATION</scope>
</reference>
<protein>
    <submittedName>
        <fullName evidence="3">NR LBD domain-containing protein</fullName>
    </submittedName>
</protein>
<gene>
    <name evidence="1" type="ORF">HPBE_LOCUS19814</name>
</gene>
<dbReference type="Proteomes" id="UP000050761">
    <property type="component" value="Unassembled WGS sequence"/>
</dbReference>
<proteinExistence type="predicted"/>
<dbReference type="AlphaFoldDB" id="A0A3P8EYB4"/>
<evidence type="ECO:0000313" key="2">
    <source>
        <dbReference type="Proteomes" id="UP000050761"/>
    </source>
</evidence>
<keyword evidence="2" id="KW-1185">Reference proteome</keyword>
<organism evidence="1">
    <name type="scientific">Heligmosomoides polygyrus</name>
    <name type="common">Parasitic roundworm</name>
    <dbReference type="NCBI Taxonomy" id="6339"/>
    <lineage>
        <taxon>Eukaryota</taxon>
        <taxon>Metazoa</taxon>
        <taxon>Ecdysozoa</taxon>
        <taxon>Nematoda</taxon>
        <taxon>Chromadorea</taxon>
        <taxon>Rhabditida</taxon>
        <taxon>Rhabditina</taxon>
        <taxon>Rhabditomorpha</taxon>
        <taxon>Strongyloidea</taxon>
        <taxon>Heligmosomidae</taxon>
        <taxon>Heligmosomoides</taxon>
    </lineage>
</organism>
<name>A0A3P8EYB4_HELPZ</name>
<accession>A0A3P8EYB4</accession>
<dbReference type="WBParaSite" id="HPBE_0001981501-mRNA-1">
    <property type="protein sequence ID" value="HPBE_0001981501-mRNA-1"/>
    <property type="gene ID" value="HPBE_0001981501"/>
</dbReference>
<evidence type="ECO:0000313" key="3">
    <source>
        <dbReference type="WBParaSite" id="HPBE_0001981501-mRNA-1"/>
    </source>
</evidence>
<dbReference type="EMBL" id="UZAH01031636">
    <property type="protein sequence ID" value="VDP16819.1"/>
    <property type="molecule type" value="Genomic_DNA"/>
</dbReference>